<dbReference type="InterPro" id="IPR054716">
    <property type="entry name" value="Sol_Rieske_ferrdox_dom"/>
</dbReference>
<keyword evidence="7" id="KW-1185">Reference proteome</keyword>
<dbReference type="RefSeq" id="XP_005098944.1">
    <property type="nucleotide sequence ID" value="XM_005098887.3"/>
</dbReference>
<feature type="domain" description="Rieske" evidence="6">
    <location>
        <begin position="6"/>
        <end position="106"/>
    </location>
</feature>
<name>A0ABM0JQ56_APLCA</name>
<keyword evidence="4" id="KW-0411">Iron-sulfur</keyword>
<evidence type="ECO:0000256" key="2">
    <source>
        <dbReference type="ARBA" id="ARBA00022723"/>
    </source>
</evidence>
<keyword evidence="1" id="KW-0001">2Fe-2S</keyword>
<proteinExistence type="predicted"/>
<dbReference type="Proteomes" id="UP000694888">
    <property type="component" value="Unplaced"/>
</dbReference>
<dbReference type="Gene3D" id="2.102.10.10">
    <property type="entry name" value="Rieske [2Fe-2S] iron-sulphur domain"/>
    <property type="match status" value="1"/>
</dbReference>
<gene>
    <name evidence="8" type="primary">LOC101862186</name>
</gene>
<evidence type="ECO:0000256" key="3">
    <source>
        <dbReference type="ARBA" id="ARBA00023004"/>
    </source>
</evidence>
<comment type="cofactor">
    <cofactor evidence="5">
        <name>[2Fe-2S] cluster</name>
        <dbReference type="ChEBI" id="CHEBI:190135"/>
    </cofactor>
</comment>
<evidence type="ECO:0000313" key="7">
    <source>
        <dbReference type="Proteomes" id="UP000694888"/>
    </source>
</evidence>
<evidence type="ECO:0000256" key="4">
    <source>
        <dbReference type="ARBA" id="ARBA00023014"/>
    </source>
</evidence>
<dbReference type="PROSITE" id="PS51296">
    <property type="entry name" value="RIESKE"/>
    <property type="match status" value="1"/>
</dbReference>
<dbReference type="GeneID" id="101862186"/>
<dbReference type="InterPro" id="IPR017941">
    <property type="entry name" value="Rieske_2Fe-2S"/>
</dbReference>
<organism evidence="7 8">
    <name type="scientific">Aplysia californica</name>
    <name type="common">California sea hare</name>
    <dbReference type="NCBI Taxonomy" id="6500"/>
    <lineage>
        <taxon>Eukaryota</taxon>
        <taxon>Metazoa</taxon>
        <taxon>Spiralia</taxon>
        <taxon>Lophotrochozoa</taxon>
        <taxon>Mollusca</taxon>
        <taxon>Gastropoda</taxon>
        <taxon>Heterobranchia</taxon>
        <taxon>Euthyneura</taxon>
        <taxon>Tectipleura</taxon>
        <taxon>Aplysiida</taxon>
        <taxon>Aplysioidea</taxon>
        <taxon>Aplysiidae</taxon>
        <taxon>Aplysia</taxon>
    </lineage>
</organism>
<sequence>MSESILVGQLSEIIRVGGRKRLTVRGRDIFIIARGSELFALDSFCYHAGGPLHMGDIEEMPGYTCVVCPWHRYKITLRSGEGLYHSIDPHNLSKPPVLCSKGVKQRTHLVTLEGDDVYVTLSTGDPAHTKLESDQYNSPAS</sequence>
<evidence type="ECO:0000259" key="6">
    <source>
        <dbReference type="PROSITE" id="PS51296"/>
    </source>
</evidence>
<dbReference type="SUPFAM" id="SSF50022">
    <property type="entry name" value="ISP domain"/>
    <property type="match status" value="1"/>
</dbReference>
<dbReference type="PANTHER" id="PTHR21496">
    <property type="entry name" value="FERREDOXIN-RELATED"/>
    <property type="match status" value="1"/>
</dbReference>
<accession>A0ABM0JQ56</accession>
<dbReference type="Pfam" id="PF22543">
    <property type="entry name" value="Rieske_4"/>
    <property type="match status" value="1"/>
</dbReference>
<dbReference type="InterPro" id="IPR036922">
    <property type="entry name" value="Rieske_2Fe-2S_sf"/>
</dbReference>
<keyword evidence="3" id="KW-0408">Iron</keyword>
<evidence type="ECO:0000256" key="1">
    <source>
        <dbReference type="ARBA" id="ARBA00022714"/>
    </source>
</evidence>
<evidence type="ECO:0000313" key="8">
    <source>
        <dbReference type="RefSeq" id="XP_005098944.1"/>
    </source>
</evidence>
<keyword evidence="2" id="KW-0479">Metal-binding</keyword>
<reference evidence="8" key="1">
    <citation type="submission" date="2025-08" db="UniProtKB">
        <authorList>
            <consortium name="RefSeq"/>
        </authorList>
    </citation>
    <scope>IDENTIFICATION</scope>
</reference>
<evidence type="ECO:0000256" key="5">
    <source>
        <dbReference type="ARBA" id="ARBA00034078"/>
    </source>
</evidence>
<protein>
    <submittedName>
        <fullName evidence="8">Rieske domain-containing protein</fullName>
    </submittedName>
</protein>
<dbReference type="PANTHER" id="PTHR21496:SF0">
    <property type="entry name" value="RIESKE DOMAIN-CONTAINING PROTEIN"/>
    <property type="match status" value="1"/>
</dbReference>